<dbReference type="EMBL" id="BARV01006323">
    <property type="protein sequence ID" value="GAI11256.1"/>
    <property type="molecule type" value="Genomic_DNA"/>
</dbReference>
<accession>X1LZK8</accession>
<feature type="transmembrane region" description="Helical" evidence="1">
    <location>
        <begin position="232"/>
        <end position="252"/>
    </location>
</feature>
<sequence>MDSQEVLRAKDESLTHLRRVYGDEAETVIADGRYGFISGLMKDVLRKPAIERLTLSDNIDKVVLNRWLGIPLFLVILFGVFQFTFVASGPLMDWIDGGFGWLAEKTSAISPGWLSSLVADGIIGGVGSVLVFVPVIFLLYIALSILEDSGYLARAAFVMDRLMHRIGLHGRSFVPLMLGFGCNVPAIMATRTIENPKDRLVTILVNPLMSCGARLPIYALFAAAFFTAHQGLVVFSMYAIGIALALIMAWIFRSRLVPGESGHFVMELPPYRLPTITGVAT</sequence>
<dbReference type="InterPro" id="IPR050860">
    <property type="entry name" value="FeoB_GTPase"/>
</dbReference>
<keyword evidence="1" id="KW-0472">Membrane</keyword>
<dbReference type="InterPro" id="IPR011642">
    <property type="entry name" value="Gate_dom"/>
</dbReference>
<proteinExistence type="predicted"/>
<gene>
    <name evidence="5" type="ORF">S06H3_12951</name>
</gene>
<feature type="domain" description="FeoB cytosolic helical" evidence="4">
    <location>
        <begin position="4"/>
        <end position="45"/>
    </location>
</feature>
<keyword evidence="1" id="KW-0812">Transmembrane</keyword>
<comment type="caution">
    <text evidence="5">The sequence shown here is derived from an EMBL/GenBank/DDBJ whole genome shotgun (WGS) entry which is preliminary data.</text>
</comment>
<feature type="domain" description="Ferrous iron transport protein B C-terminal" evidence="2">
    <location>
        <begin position="234"/>
        <end position="280"/>
    </location>
</feature>
<dbReference type="GO" id="GO:0005886">
    <property type="term" value="C:plasma membrane"/>
    <property type="evidence" value="ECO:0007669"/>
    <property type="project" value="TreeGrafter"/>
</dbReference>
<name>X1LZK8_9ZZZZ</name>
<dbReference type="PANTHER" id="PTHR43185:SF1">
    <property type="entry name" value="FE(2+) TRANSPORTER FEOB"/>
    <property type="match status" value="1"/>
</dbReference>
<reference evidence="5" key="1">
    <citation type="journal article" date="2014" name="Front. Microbiol.">
        <title>High frequency of phylogenetically diverse reductive dehalogenase-homologous genes in deep subseafloor sedimentary metagenomes.</title>
        <authorList>
            <person name="Kawai M."/>
            <person name="Futagami T."/>
            <person name="Toyoda A."/>
            <person name="Takaki Y."/>
            <person name="Nishi S."/>
            <person name="Hori S."/>
            <person name="Arai W."/>
            <person name="Tsubouchi T."/>
            <person name="Morono Y."/>
            <person name="Uchiyama I."/>
            <person name="Ito T."/>
            <person name="Fujiyama A."/>
            <person name="Inagaki F."/>
            <person name="Takami H."/>
        </authorList>
    </citation>
    <scope>NUCLEOTIDE SEQUENCE</scope>
    <source>
        <strain evidence="5">Expedition CK06-06</strain>
    </source>
</reference>
<evidence type="ECO:0000259" key="2">
    <source>
        <dbReference type="Pfam" id="PF07664"/>
    </source>
</evidence>
<evidence type="ECO:0000259" key="3">
    <source>
        <dbReference type="Pfam" id="PF07670"/>
    </source>
</evidence>
<feature type="transmembrane region" description="Helical" evidence="1">
    <location>
        <begin position="166"/>
        <end position="188"/>
    </location>
</feature>
<evidence type="ECO:0008006" key="6">
    <source>
        <dbReference type="Google" id="ProtNLM"/>
    </source>
</evidence>
<dbReference type="Gene3D" id="1.10.287.1770">
    <property type="match status" value="1"/>
</dbReference>
<feature type="domain" description="Nucleoside transporter/FeoB GTPase Gate" evidence="3">
    <location>
        <begin position="129"/>
        <end position="224"/>
    </location>
</feature>
<feature type="non-terminal residue" evidence="5">
    <location>
        <position position="281"/>
    </location>
</feature>
<evidence type="ECO:0000313" key="5">
    <source>
        <dbReference type="EMBL" id="GAI11256.1"/>
    </source>
</evidence>
<evidence type="ECO:0000259" key="4">
    <source>
        <dbReference type="Pfam" id="PF17910"/>
    </source>
</evidence>
<keyword evidence="1" id="KW-1133">Transmembrane helix</keyword>
<evidence type="ECO:0000256" key="1">
    <source>
        <dbReference type="SAM" id="Phobius"/>
    </source>
</evidence>
<dbReference type="Pfam" id="PF07664">
    <property type="entry name" value="FeoB_C"/>
    <property type="match status" value="1"/>
</dbReference>
<dbReference type="Pfam" id="PF07670">
    <property type="entry name" value="Gate"/>
    <property type="match status" value="1"/>
</dbReference>
<organism evidence="5">
    <name type="scientific">marine sediment metagenome</name>
    <dbReference type="NCBI Taxonomy" id="412755"/>
    <lineage>
        <taxon>unclassified sequences</taxon>
        <taxon>metagenomes</taxon>
        <taxon>ecological metagenomes</taxon>
    </lineage>
</organism>
<dbReference type="PANTHER" id="PTHR43185">
    <property type="entry name" value="FERROUS IRON TRANSPORT PROTEIN B"/>
    <property type="match status" value="1"/>
</dbReference>
<dbReference type="InterPro" id="IPR011640">
    <property type="entry name" value="Fe2_transport_prot_B_C"/>
</dbReference>
<feature type="transmembrane region" description="Helical" evidence="1">
    <location>
        <begin position="113"/>
        <end position="146"/>
    </location>
</feature>
<dbReference type="Pfam" id="PF17910">
    <property type="entry name" value="FeoB_Cyto"/>
    <property type="match status" value="1"/>
</dbReference>
<dbReference type="AlphaFoldDB" id="X1LZK8"/>
<dbReference type="GO" id="GO:0015093">
    <property type="term" value="F:ferrous iron transmembrane transporter activity"/>
    <property type="evidence" value="ECO:0007669"/>
    <property type="project" value="InterPro"/>
</dbReference>
<feature type="transmembrane region" description="Helical" evidence="1">
    <location>
        <begin position="200"/>
        <end position="226"/>
    </location>
</feature>
<feature type="transmembrane region" description="Helical" evidence="1">
    <location>
        <begin position="70"/>
        <end position="92"/>
    </location>
</feature>
<protein>
    <recommendedName>
        <fullName evidence="6">Nucleoside transporter/FeoB GTPase Gate domain-containing protein</fullName>
    </recommendedName>
</protein>
<dbReference type="InterPro" id="IPR041069">
    <property type="entry name" value="FeoB_Cyto"/>
</dbReference>